<feature type="signal peptide" evidence="8">
    <location>
        <begin position="1"/>
        <end position="26"/>
    </location>
</feature>
<gene>
    <name evidence="10" type="primary">pme1_2</name>
    <name evidence="10" type="ORF">LHYA1_G001313</name>
</gene>
<evidence type="ECO:0000313" key="11">
    <source>
        <dbReference type="Proteomes" id="UP000431533"/>
    </source>
</evidence>
<dbReference type="PANTHER" id="PTHR31321:SF57">
    <property type="entry name" value="PECTINESTERASE 53-RELATED"/>
    <property type="match status" value="1"/>
</dbReference>
<organism evidence="10 11">
    <name type="scientific">Lachnellula hyalina</name>
    <dbReference type="NCBI Taxonomy" id="1316788"/>
    <lineage>
        <taxon>Eukaryota</taxon>
        <taxon>Fungi</taxon>
        <taxon>Dikarya</taxon>
        <taxon>Ascomycota</taxon>
        <taxon>Pezizomycotina</taxon>
        <taxon>Leotiomycetes</taxon>
        <taxon>Helotiales</taxon>
        <taxon>Lachnaceae</taxon>
        <taxon>Lachnellula</taxon>
    </lineage>
</organism>
<dbReference type="GO" id="GO:0042545">
    <property type="term" value="P:cell wall modification"/>
    <property type="evidence" value="ECO:0007669"/>
    <property type="project" value="UniProtKB-UniRule"/>
</dbReference>
<evidence type="ECO:0000256" key="2">
    <source>
        <dbReference type="ARBA" id="ARBA00008891"/>
    </source>
</evidence>
<comment type="similarity">
    <text evidence="2">Belongs to the pectinesterase family.</text>
</comment>
<dbReference type="UniPathway" id="UPA00545">
    <property type="reaction ID" value="UER00823"/>
</dbReference>
<keyword evidence="8" id="KW-0964">Secreted</keyword>
<comment type="subcellular location">
    <subcellularLocation>
        <location evidence="8">Secreted</location>
    </subcellularLocation>
</comment>
<dbReference type="InterPro" id="IPR000070">
    <property type="entry name" value="Pectinesterase_cat"/>
</dbReference>
<evidence type="ECO:0000256" key="1">
    <source>
        <dbReference type="ARBA" id="ARBA00005184"/>
    </source>
</evidence>
<comment type="caution">
    <text evidence="10">The sequence shown here is derived from an EMBL/GenBank/DDBJ whole genome shotgun (WGS) entry which is preliminary data.</text>
</comment>
<dbReference type="EC" id="3.1.1.11" evidence="3 8"/>
<feature type="chain" id="PRO_5034675439" description="Pectinesterase" evidence="8">
    <location>
        <begin position="27"/>
        <end position="297"/>
    </location>
</feature>
<dbReference type="InterPro" id="IPR033131">
    <property type="entry name" value="Pectinesterase_Asp_AS"/>
</dbReference>
<dbReference type="OrthoDB" id="2019149at2759"/>
<reference evidence="10 11" key="1">
    <citation type="submission" date="2018-05" db="EMBL/GenBank/DDBJ databases">
        <title>Genome sequencing and assembly of the regulated plant pathogen Lachnellula willkommii and related sister species for the development of diagnostic species identification markers.</title>
        <authorList>
            <person name="Giroux E."/>
            <person name="Bilodeau G."/>
        </authorList>
    </citation>
    <scope>NUCLEOTIDE SEQUENCE [LARGE SCALE GENOMIC DNA]</scope>
    <source>
        <strain evidence="10 11">CBS 185.66</strain>
    </source>
</reference>
<dbReference type="GO" id="GO:0005576">
    <property type="term" value="C:extracellular region"/>
    <property type="evidence" value="ECO:0007669"/>
    <property type="project" value="UniProtKB-SubCell"/>
</dbReference>
<evidence type="ECO:0000256" key="7">
    <source>
        <dbReference type="PROSITE-ProRule" id="PRU10040"/>
    </source>
</evidence>
<evidence type="ECO:0000259" key="9">
    <source>
        <dbReference type="Pfam" id="PF01095"/>
    </source>
</evidence>
<dbReference type="Gene3D" id="2.160.20.10">
    <property type="entry name" value="Single-stranded right-handed beta-helix, Pectin lyase-like"/>
    <property type="match status" value="2"/>
</dbReference>
<feature type="active site" evidence="7">
    <location>
        <position position="183"/>
    </location>
</feature>
<dbReference type="PANTHER" id="PTHR31321">
    <property type="entry name" value="ACYL-COA THIOESTER HYDROLASE YBHC-RELATED"/>
    <property type="match status" value="1"/>
</dbReference>
<dbReference type="GO" id="GO:0045490">
    <property type="term" value="P:pectin catabolic process"/>
    <property type="evidence" value="ECO:0007669"/>
    <property type="project" value="UniProtKB-UniRule"/>
</dbReference>
<dbReference type="GeneID" id="41981511"/>
<sequence>MKAANLNIWACMPALLLAATLNVGSGETYSTVTYNAAVAGDTIYVYPGTYKEKLTISKSSITLKGSTYPSTSPSGNEALMTYSTYASDAGSDDASGPFRPLFPLTQTNASLLPATLLVTGDNFIMYNMNISNTAGTAGQAVALSARGDYGGFYASALLGWQDTLYAHTGSQFFGRCYIEGAVDFIFGITGQSWKLVLGANAASGTKGSVFLGRPWGDYARVIFQNSNLENMITAVGWEAWDSSQSTSNILFGEFDNTNAAGTRVSWAKALTSEEGIATILPTYSSWVDSTYLGVSAP</sequence>
<accession>A0A8H8U117</accession>
<evidence type="ECO:0000256" key="3">
    <source>
        <dbReference type="ARBA" id="ARBA00013229"/>
    </source>
</evidence>
<dbReference type="AlphaFoldDB" id="A0A8H8U117"/>
<evidence type="ECO:0000256" key="5">
    <source>
        <dbReference type="ARBA" id="ARBA00023085"/>
    </source>
</evidence>
<evidence type="ECO:0000256" key="6">
    <source>
        <dbReference type="ARBA" id="ARBA00047928"/>
    </source>
</evidence>
<feature type="domain" description="Pectinesterase catalytic" evidence="9">
    <location>
        <begin position="111"/>
        <end position="187"/>
    </location>
</feature>
<proteinExistence type="inferred from homology"/>
<dbReference type="GO" id="GO:0030599">
    <property type="term" value="F:pectinesterase activity"/>
    <property type="evidence" value="ECO:0007669"/>
    <property type="project" value="UniProtKB-UniRule"/>
</dbReference>
<dbReference type="PROSITE" id="PS00503">
    <property type="entry name" value="PECTINESTERASE_2"/>
    <property type="match status" value="1"/>
</dbReference>
<keyword evidence="8" id="KW-0732">Signal</keyword>
<protein>
    <recommendedName>
        <fullName evidence="3 8">Pectinesterase</fullName>
        <ecNumber evidence="3 8">3.1.1.11</ecNumber>
    </recommendedName>
</protein>
<dbReference type="InterPro" id="IPR012334">
    <property type="entry name" value="Pectin_lyas_fold"/>
</dbReference>
<keyword evidence="8" id="KW-0961">Cell wall biogenesis/degradation</keyword>
<dbReference type="Proteomes" id="UP000431533">
    <property type="component" value="Unassembled WGS sequence"/>
</dbReference>
<keyword evidence="5 8" id="KW-0063">Aspartyl esterase</keyword>
<comment type="pathway">
    <text evidence="1 8">Glycan metabolism; pectin degradation; 2-dehydro-3-deoxy-D-gluconate from pectin: step 1/5.</text>
</comment>
<feature type="domain" description="Pectinesterase catalytic" evidence="9">
    <location>
        <begin position="205"/>
        <end position="268"/>
    </location>
</feature>
<name>A0A8H8U117_9HELO</name>
<evidence type="ECO:0000256" key="4">
    <source>
        <dbReference type="ARBA" id="ARBA00022801"/>
    </source>
</evidence>
<dbReference type="InterPro" id="IPR011050">
    <property type="entry name" value="Pectin_lyase_fold/virulence"/>
</dbReference>
<keyword evidence="4 8" id="KW-0378">Hydrolase</keyword>
<dbReference type="RefSeq" id="XP_031008722.1">
    <property type="nucleotide sequence ID" value="XM_031146297.1"/>
</dbReference>
<dbReference type="EMBL" id="QGMH01000012">
    <property type="protein sequence ID" value="TVY29935.1"/>
    <property type="molecule type" value="Genomic_DNA"/>
</dbReference>
<keyword evidence="11" id="KW-1185">Reference proteome</keyword>
<comment type="catalytic activity">
    <reaction evidence="6 8">
        <text>[(1-&gt;4)-alpha-D-galacturonosyl methyl ester](n) + n H2O = [(1-&gt;4)-alpha-D-galacturonosyl](n) + n methanol + n H(+)</text>
        <dbReference type="Rhea" id="RHEA:22380"/>
        <dbReference type="Rhea" id="RHEA-COMP:14570"/>
        <dbReference type="Rhea" id="RHEA-COMP:14573"/>
        <dbReference type="ChEBI" id="CHEBI:15377"/>
        <dbReference type="ChEBI" id="CHEBI:15378"/>
        <dbReference type="ChEBI" id="CHEBI:17790"/>
        <dbReference type="ChEBI" id="CHEBI:140522"/>
        <dbReference type="ChEBI" id="CHEBI:140523"/>
        <dbReference type="EC" id="3.1.1.11"/>
    </reaction>
</comment>
<dbReference type="SUPFAM" id="SSF51126">
    <property type="entry name" value="Pectin lyase-like"/>
    <property type="match status" value="1"/>
</dbReference>
<evidence type="ECO:0000256" key="8">
    <source>
        <dbReference type="RuleBase" id="RU000589"/>
    </source>
</evidence>
<evidence type="ECO:0000313" key="10">
    <source>
        <dbReference type="EMBL" id="TVY29935.1"/>
    </source>
</evidence>
<comment type="function">
    <text evidence="8">Involved in maceration and soft-rotting of plant tissue.</text>
</comment>
<dbReference type="Pfam" id="PF01095">
    <property type="entry name" value="Pectinesterase"/>
    <property type="match status" value="2"/>
</dbReference>